<dbReference type="InterPro" id="IPR016193">
    <property type="entry name" value="Cytidine_deaminase-like"/>
</dbReference>
<keyword evidence="4" id="KW-0545">Nucleotide biosynthesis</keyword>
<evidence type="ECO:0000259" key="12">
    <source>
        <dbReference type="PROSITE" id="PS51747"/>
    </source>
</evidence>
<evidence type="ECO:0000256" key="1">
    <source>
        <dbReference type="ARBA" id="ARBA00001947"/>
    </source>
</evidence>
<evidence type="ECO:0000256" key="7">
    <source>
        <dbReference type="ARBA" id="ARBA00037036"/>
    </source>
</evidence>
<dbReference type="EMBL" id="WVUK01000062">
    <property type="protein sequence ID" value="KAF7490595.1"/>
    <property type="molecule type" value="Genomic_DNA"/>
</dbReference>
<dbReference type="AlphaFoldDB" id="A0A834R6L1"/>
<keyword evidence="5" id="KW-0378">Hydrolase</keyword>
<dbReference type="FunFam" id="3.40.140.10:FF:000021">
    <property type="entry name" value="Deoxycytidylate deaminase"/>
    <property type="match status" value="1"/>
</dbReference>
<dbReference type="Pfam" id="PF00383">
    <property type="entry name" value="dCMP_cyt_deam_1"/>
    <property type="match status" value="1"/>
</dbReference>
<evidence type="ECO:0000256" key="5">
    <source>
        <dbReference type="ARBA" id="ARBA00022801"/>
    </source>
</evidence>
<organism evidence="13">
    <name type="scientific">Sarcoptes scabiei</name>
    <name type="common">Itch mite</name>
    <name type="synonym">Acarus scabiei</name>
    <dbReference type="NCBI Taxonomy" id="52283"/>
    <lineage>
        <taxon>Eukaryota</taxon>
        <taxon>Metazoa</taxon>
        <taxon>Ecdysozoa</taxon>
        <taxon>Arthropoda</taxon>
        <taxon>Chelicerata</taxon>
        <taxon>Arachnida</taxon>
        <taxon>Acari</taxon>
        <taxon>Acariformes</taxon>
        <taxon>Sarcoptiformes</taxon>
        <taxon>Astigmata</taxon>
        <taxon>Psoroptidia</taxon>
        <taxon>Sarcoptoidea</taxon>
        <taxon>Sarcoptidae</taxon>
        <taxon>Sarcoptinae</taxon>
        <taxon>Sarcoptes</taxon>
    </lineage>
</organism>
<evidence type="ECO:0000256" key="2">
    <source>
        <dbReference type="ARBA" id="ARBA00006576"/>
    </source>
</evidence>
<dbReference type="InterPro" id="IPR035105">
    <property type="entry name" value="Deoxycytidylate_deaminase_dom"/>
</dbReference>
<dbReference type="PANTHER" id="PTHR11086:SF18">
    <property type="entry name" value="DEOXYCYTIDYLATE DEAMINASE"/>
    <property type="match status" value="1"/>
</dbReference>
<evidence type="ECO:0000256" key="6">
    <source>
        <dbReference type="ARBA" id="ARBA00022833"/>
    </source>
</evidence>
<comment type="catalytic activity">
    <reaction evidence="10">
        <text>dCMP + H2O + H(+) = dUMP + NH4(+)</text>
        <dbReference type="Rhea" id="RHEA:22924"/>
        <dbReference type="ChEBI" id="CHEBI:15377"/>
        <dbReference type="ChEBI" id="CHEBI:15378"/>
        <dbReference type="ChEBI" id="CHEBI:28938"/>
        <dbReference type="ChEBI" id="CHEBI:57566"/>
        <dbReference type="ChEBI" id="CHEBI:246422"/>
        <dbReference type="EC" id="3.5.4.12"/>
    </reaction>
</comment>
<comment type="function">
    <text evidence="7">Supplies the nucleotide substrate for thymidylate synthetase.</text>
</comment>
<evidence type="ECO:0000256" key="9">
    <source>
        <dbReference type="ARBA" id="ARBA00041763"/>
    </source>
</evidence>
<proteinExistence type="inferred from homology"/>
<dbReference type="GO" id="GO:0004132">
    <property type="term" value="F:dCMP deaminase activity"/>
    <property type="evidence" value="ECO:0007669"/>
    <property type="project" value="UniProtKB-EC"/>
</dbReference>
<dbReference type="InterPro" id="IPR016192">
    <property type="entry name" value="APOBEC/CMP_deaminase_Zn-bd"/>
</dbReference>
<gene>
    <name evidence="13" type="ORF">SSS_5682</name>
</gene>
<protein>
    <recommendedName>
        <fullName evidence="11">Probable deoxycytidylate deaminase</fullName>
        <ecNumber evidence="8">3.5.4.12</ecNumber>
    </recommendedName>
    <alternativeName>
        <fullName evidence="9">dCMP deaminase</fullName>
    </alternativeName>
</protein>
<evidence type="ECO:0000313" key="13">
    <source>
        <dbReference type="EMBL" id="KAF7490595.1"/>
    </source>
</evidence>
<dbReference type="OMA" id="HCEEVGC"/>
<evidence type="ECO:0000313" key="15">
    <source>
        <dbReference type="Proteomes" id="UP000070412"/>
    </source>
</evidence>
<comment type="similarity">
    <text evidence="2">Belongs to the cytidine and deoxycytidylate deaminase family.</text>
</comment>
<dbReference type="GO" id="GO:0009165">
    <property type="term" value="P:nucleotide biosynthetic process"/>
    <property type="evidence" value="ECO:0007669"/>
    <property type="project" value="UniProtKB-KW"/>
</dbReference>
<evidence type="ECO:0000256" key="3">
    <source>
        <dbReference type="ARBA" id="ARBA00022723"/>
    </source>
</evidence>
<reference evidence="13" key="2">
    <citation type="submission" date="2020-01" db="EMBL/GenBank/DDBJ databases">
        <authorList>
            <person name="Korhonen P.K.K."/>
            <person name="Guangxu M.G."/>
            <person name="Wang T.W."/>
            <person name="Stroehlein A.J.S."/>
            <person name="Young N.D."/>
            <person name="Ang C.-S.A."/>
            <person name="Fernando D.W.F."/>
            <person name="Lu H.L."/>
            <person name="Taylor S.T."/>
            <person name="Ehtesham M.E.M."/>
            <person name="Najaraj S.H.N."/>
            <person name="Harsha G.H.G."/>
            <person name="Madugundu A.M."/>
            <person name="Renuse S.R."/>
            <person name="Holt D.H."/>
            <person name="Pandey A.P."/>
            <person name="Papenfuss A.P."/>
            <person name="Gasser R.B.G."/>
            <person name="Fischer K.F."/>
        </authorList>
    </citation>
    <scope>NUCLEOTIDE SEQUENCE</scope>
    <source>
        <strain evidence="13">SSS_KF_BRIS2020</strain>
    </source>
</reference>
<dbReference type="EC" id="3.5.4.12" evidence="8"/>
<dbReference type="PROSITE" id="PS51747">
    <property type="entry name" value="CYT_DCMP_DEAMINASES_2"/>
    <property type="match status" value="1"/>
</dbReference>
<keyword evidence="6" id="KW-0862">Zinc</keyword>
<dbReference type="Proteomes" id="UP000070412">
    <property type="component" value="Unassembled WGS sequence"/>
</dbReference>
<sequence>MSEKELAESSTSLSNNETSLMVTKRKDYLCWWDYFMSMAYIASMRSKDPNTQVGACIVNEDNRIVGLGYNGMPNHCSDDDLPWNRVSKNPLNTKYLYVCHAEMNAILNKNSESCKNCSIFVIMFPCNECSKMIIQSGIKRVVYLCDKYPNDPKFQSSRFLLEMAGIEIIQYTPKQRKVVIDFNHFLDQSSLDQ</sequence>
<evidence type="ECO:0000256" key="10">
    <source>
        <dbReference type="ARBA" id="ARBA00052978"/>
    </source>
</evidence>
<evidence type="ECO:0000256" key="11">
    <source>
        <dbReference type="ARBA" id="ARBA00071625"/>
    </source>
</evidence>
<keyword evidence="15" id="KW-1185">Reference proteome</keyword>
<comment type="cofactor">
    <cofactor evidence="1">
        <name>Zn(2+)</name>
        <dbReference type="ChEBI" id="CHEBI:29105"/>
    </cofactor>
</comment>
<keyword evidence="3" id="KW-0479">Metal-binding</keyword>
<dbReference type="OrthoDB" id="6710946at2759"/>
<dbReference type="InterPro" id="IPR015517">
    <property type="entry name" value="dCMP_deaminase-rel"/>
</dbReference>
<reference evidence="14" key="3">
    <citation type="submission" date="2022-06" db="UniProtKB">
        <authorList>
            <consortium name="EnsemblMetazoa"/>
        </authorList>
    </citation>
    <scope>IDENTIFICATION</scope>
</reference>
<dbReference type="InterPro" id="IPR002125">
    <property type="entry name" value="CMP_dCMP_dom"/>
</dbReference>
<dbReference type="GO" id="GO:0005737">
    <property type="term" value="C:cytoplasm"/>
    <property type="evidence" value="ECO:0007669"/>
    <property type="project" value="TreeGrafter"/>
</dbReference>
<dbReference type="CDD" id="cd01286">
    <property type="entry name" value="deoxycytidylate_deaminase"/>
    <property type="match status" value="1"/>
</dbReference>
<dbReference type="PROSITE" id="PS00903">
    <property type="entry name" value="CYT_DCMP_DEAMINASES_1"/>
    <property type="match status" value="1"/>
</dbReference>
<dbReference type="SUPFAM" id="SSF53927">
    <property type="entry name" value="Cytidine deaminase-like"/>
    <property type="match status" value="1"/>
</dbReference>
<dbReference type="GO" id="GO:0008270">
    <property type="term" value="F:zinc ion binding"/>
    <property type="evidence" value="ECO:0007669"/>
    <property type="project" value="InterPro"/>
</dbReference>
<dbReference type="Gene3D" id="3.40.140.10">
    <property type="entry name" value="Cytidine Deaminase, domain 2"/>
    <property type="match status" value="1"/>
</dbReference>
<accession>A0A834R6L1</accession>
<reference evidence="15" key="1">
    <citation type="journal article" date="2020" name="PLoS Negl. Trop. Dis.">
        <title>High-quality nuclear genome for Sarcoptes scabiei-A critical resource for a neglected parasite.</title>
        <authorList>
            <person name="Korhonen P.K."/>
            <person name="Gasser R.B."/>
            <person name="Ma G."/>
            <person name="Wang T."/>
            <person name="Stroehlein A.J."/>
            <person name="Young N.D."/>
            <person name="Ang C.S."/>
            <person name="Fernando D.D."/>
            <person name="Lu H.C."/>
            <person name="Taylor S."/>
            <person name="Reynolds S.L."/>
            <person name="Mofiz E."/>
            <person name="Najaraj S.H."/>
            <person name="Gowda H."/>
            <person name="Madugundu A."/>
            <person name="Renuse S."/>
            <person name="Holt D."/>
            <person name="Pandey A."/>
            <person name="Papenfuss A.T."/>
            <person name="Fischer K."/>
        </authorList>
    </citation>
    <scope>NUCLEOTIDE SEQUENCE [LARGE SCALE GENOMIC DNA]</scope>
</reference>
<evidence type="ECO:0000256" key="4">
    <source>
        <dbReference type="ARBA" id="ARBA00022727"/>
    </source>
</evidence>
<dbReference type="PANTHER" id="PTHR11086">
    <property type="entry name" value="DEOXYCYTIDYLATE DEAMINASE-RELATED"/>
    <property type="match status" value="1"/>
</dbReference>
<name>A0A834R6L1_SARSC</name>
<evidence type="ECO:0000256" key="8">
    <source>
        <dbReference type="ARBA" id="ARBA00038938"/>
    </source>
</evidence>
<evidence type="ECO:0000313" key="14">
    <source>
        <dbReference type="EnsemblMetazoa" id="KAF7490595.1"/>
    </source>
</evidence>
<dbReference type="EnsemblMetazoa" id="SSS_5682s_mrna">
    <property type="protein sequence ID" value="KAF7490595.1"/>
    <property type="gene ID" value="SSS_5682"/>
</dbReference>
<feature type="domain" description="CMP/dCMP-type deaminase" evidence="12">
    <location>
        <begin position="30"/>
        <end position="157"/>
    </location>
</feature>